<dbReference type="EMBL" id="GBEZ01016617">
    <property type="protein sequence ID" value="JAC69647.1"/>
    <property type="molecule type" value="Transcribed_RNA"/>
</dbReference>
<dbReference type="AlphaFoldDB" id="A0A061R9Q8"/>
<sequence>ALEQELCSRAAEKETLEREAATAREAVAETQRLLAQSEAAREAAERLSSDLGAKHEAEIDRLGSLLRRSEARGDQPAGSQLQSLESRLREETERRSSAEERLHYALGQMEELRREIREKAEEHRRDAEALRSEIASANRELSGALEEKHRLQAALEQQSQRGDEADGDVQTEARIRALQVAINQAAKDYQALLRHSKSLSRSLASRTQELQAAKEQLSLYQYETSRLAALVGQLEARAREFPRASASQEYHQQASEKLKAMNEELERRIGHEQMAFYGAQAPVLQVSSPQAPPPVSGQGRPEVIALPPVRQSPRRAGRDRIIPPTGYNG</sequence>
<name>A0A061R9Q8_9CHLO</name>
<feature type="region of interest" description="Disordered" evidence="1">
    <location>
        <begin position="67"/>
        <end position="110"/>
    </location>
</feature>
<organism evidence="2">
    <name type="scientific">Tetraselmis sp. GSL018</name>
    <dbReference type="NCBI Taxonomy" id="582737"/>
    <lineage>
        <taxon>Eukaryota</taxon>
        <taxon>Viridiplantae</taxon>
        <taxon>Chlorophyta</taxon>
        <taxon>core chlorophytes</taxon>
        <taxon>Chlorodendrophyceae</taxon>
        <taxon>Chlorodendrales</taxon>
        <taxon>Chlorodendraceae</taxon>
        <taxon>Tetraselmis</taxon>
    </lineage>
</organism>
<feature type="compositionally biased region" description="Basic and acidic residues" evidence="1">
    <location>
        <begin position="10"/>
        <end position="22"/>
    </location>
</feature>
<feature type="region of interest" description="Disordered" evidence="1">
    <location>
        <begin position="287"/>
        <end position="329"/>
    </location>
</feature>
<protein>
    <submittedName>
        <fullName evidence="2">Uncharacterized protein</fullName>
    </submittedName>
</protein>
<feature type="compositionally biased region" description="Basic and acidic residues" evidence="1">
    <location>
        <begin position="86"/>
        <end position="103"/>
    </location>
</feature>
<gene>
    <name evidence="2" type="ORF">TSPGSL018_5890</name>
</gene>
<reference evidence="2" key="1">
    <citation type="submission" date="2014-05" db="EMBL/GenBank/DDBJ databases">
        <title>The transcriptome of the halophilic microalga Tetraselmis sp. GSL018 isolated from the Great Salt Lake, Utah.</title>
        <authorList>
            <person name="Jinkerson R.E."/>
            <person name="D'Adamo S."/>
            <person name="Posewitz M.C."/>
        </authorList>
    </citation>
    <scope>NUCLEOTIDE SEQUENCE</scope>
    <source>
        <strain evidence="2">GSL018</strain>
    </source>
</reference>
<evidence type="ECO:0000256" key="1">
    <source>
        <dbReference type="SAM" id="MobiDB-lite"/>
    </source>
</evidence>
<evidence type="ECO:0000313" key="2">
    <source>
        <dbReference type="EMBL" id="JAC69647.1"/>
    </source>
</evidence>
<feature type="region of interest" description="Disordered" evidence="1">
    <location>
        <begin position="1"/>
        <end position="55"/>
    </location>
</feature>
<feature type="compositionally biased region" description="Basic and acidic residues" evidence="1">
    <location>
        <begin position="39"/>
        <end position="55"/>
    </location>
</feature>
<feature type="non-terminal residue" evidence="2">
    <location>
        <position position="1"/>
    </location>
</feature>
<proteinExistence type="predicted"/>
<accession>A0A061R9Q8</accession>
<feature type="compositionally biased region" description="Low complexity" evidence="1">
    <location>
        <begin position="23"/>
        <end position="38"/>
    </location>
</feature>